<proteinExistence type="predicted"/>
<protein>
    <recommendedName>
        <fullName evidence="4">Exosortase</fullName>
    </recommendedName>
</protein>
<evidence type="ECO:0000313" key="2">
    <source>
        <dbReference type="EMBL" id="SJN17366.1"/>
    </source>
</evidence>
<evidence type="ECO:0000256" key="1">
    <source>
        <dbReference type="SAM" id="Phobius"/>
    </source>
</evidence>
<feature type="transmembrane region" description="Helical" evidence="1">
    <location>
        <begin position="6"/>
        <end position="22"/>
    </location>
</feature>
<organism evidence="2 3">
    <name type="scientific">Marinilactibacillus psychrotolerans 42ea</name>
    <dbReference type="NCBI Taxonomy" id="1255609"/>
    <lineage>
        <taxon>Bacteria</taxon>
        <taxon>Bacillati</taxon>
        <taxon>Bacillota</taxon>
        <taxon>Bacilli</taxon>
        <taxon>Lactobacillales</taxon>
        <taxon>Carnobacteriaceae</taxon>
        <taxon>Marinilactibacillus</taxon>
    </lineage>
</organism>
<dbReference type="AlphaFoldDB" id="A0A1R4ICB9"/>
<dbReference type="EMBL" id="FUKW01000007">
    <property type="protein sequence ID" value="SJN17366.1"/>
    <property type="molecule type" value="Genomic_DNA"/>
</dbReference>
<reference evidence="2 3" key="1">
    <citation type="submission" date="2017-02" db="EMBL/GenBank/DDBJ databases">
        <authorList>
            <person name="Peterson S.W."/>
        </authorList>
    </citation>
    <scope>NUCLEOTIDE SEQUENCE [LARGE SCALE GENOMIC DNA]</scope>
    <source>
        <strain evidence="2 3">42ea</strain>
    </source>
</reference>
<keyword evidence="1" id="KW-0812">Transmembrane</keyword>
<keyword evidence="1" id="KW-1133">Transmembrane helix</keyword>
<gene>
    <name evidence="2" type="ORF">FM115_00415</name>
</gene>
<accession>A0A1R4ICB9</accession>
<keyword evidence="1" id="KW-0472">Membrane</keyword>
<name>A0A1R4ICB9_9LACT</name>
<sequence length="51" mass="5650">MGFILMILSAIIGIFLVIVGFARAKQNTLYKVLLIIGILLILFSIYLALPK</sequence>
<evidence type="ECO:0008006" key="4">
    <source>
        <dbReference type="Google" id="ProtNLM"/>
    </source>
</evidence>
<dbReference type="Proteomes" id="UP000195611">
    <property type="component" value="Unassembled WGS sequence"/>
</dbReference>
<feature type="transmembrane region" description="Helical" evidence="1">
    <location>
        <begin position="29"/>
        <end position="49"/>
    </location>
</feature>
<evidence type="ECO:0000313" key="3">
    <source>
        <dbReference type="Proteomes" id="UP000195611"/>
    </source>
</evidence>